<keyword evidence="1" id="KW-0540">Nuclease</keyword>
<gene>
    <name evidence="7" type="ORF">DX130_00235</name>
</gene>
<comment type="function">
    <text evidence="4">Counteracts the endogenous Pycsar antiviral defense system. Phosphodiesterase that enables metal-dependent hydrolysis of host cyclic nucleotide Pycsar defense signals such as cCMP and cUMP.</text>
</comment>
<dbReference type="InterPro" id="IPR036866">
    <property type="entry name" value="RibonucZ/Hydroxyglut_hydro"/>
</dbReference>
<evidence type="ECO:0000259" key="6">
    <source>
        <dbReference type="SMART" id="SM00849"/>
    </source>
</evidence>
<evidence type="ECO:0000256" key="4">
    <source>
        <dbReference type="ARBA" id="ARBA00034301"/>
    </source>
</evidence>
<proteinExistence type="predicted"/>
<accession>A0A371PH58</accession>
<name>A0A371PH58_9BACL</name>
<dbReference type="InterPro" id="IPR001279">
    <property type="entry name" value="Metallo-B-lactamas"/>
</dbReference>
<dbReference type="AlphaFoldDB" id="A0A371PH58"/>
<reference evidence="7 8" key="1">
    <citation type="submission" date="2018-08" db="EMBL/GenBank/DDBJ databases">
        <title>Paenibacillus sp. M4BSY-1, whole genome shotgun sequence.</title>
        <authorList>
            <person name="Tuo L."/>
        </authorList>
    </citation>
    <scope>NUCLEOTIDE SEQUENCE [LARGE SCALE GENOMIC DNA]</scope>
    <source>
        <strain evidence="7 8">M4BSY-1</strain>
    </source>
</reference>
<sequence>MNQAFRMMMLGVGNGFVKSTYHNNALLECNRRRYLIDCGALAWHSLYELGLRFEDIDGIFITHLHYDHCGGLDEAALYGVYAAGRKMKLWLPAPLQHTLWEQHLRGTLENVADGKTSLEDYFDIQTVEEGEPFWLTTDRSADGVGVGVGVGDREASDGTGTEAERPPLSMRWMSTSHVPSKFSCSLVIDNRLFYSADMVADADLMMRVHQEGITDFYHDCSFDSSPVHASFEALCQYPAAIRQHTYLMHYGEAPRELGEDALCGMKLLRQHEWRTWS</sequence>
<keyword evidence="1" id="KW-0255">Endonuclease</keyword>
<dbReference type="SMART" id="SM00849">
    <property type="entry name" value="Lactamase_B"/>
    <property type="match status" value="1"/>
</dbReference>
<dbReference type="Pfam" id="PF23023">
    <property type="entry name" value="Anti-Pycsar_Apyc1"/>
    <property type="match status" value="2"/>
</dbReference>
<evidence type="ECO:0000256" key="5">
    <source>
        <dbReference type="ARBA" id="ARBA00048505"/>
    </source>
</evidence>
<evidence type="ECO:0000256" key="2">
    <source>
        <dbReference type="ARBA" id="ARBA00022833"/>
    </source>
</evidence>
<dbReference type="RefSeq" id="WP_116041916.1">
    <property type="nucleotide sequence ID" value="NZ_QUBQ01000001.1"/>
</dbReference>
<dbReference type="SUPFAM" id="SSF56281">
    <property type="entry name" value="Metallo-hydrolase/oxidoreductase"/>
    <property type="match status" value="1"/>
</dbReference>
<organism evidence="7 8">
    <name type="scientific">Paenibacillus paeoniae</name>
    <dbReference type="NCBI Taxonomy" id="2292705"/>
    <lineage>
        <taxon>Bacteria</taxon>
        <taxon>Bacillati</taxon>
        <taxon>Bacillota</taxon>
        <taxon>Bacilli</taxon>
        <taxon>Bacillales</taxon>
        <taxon>Paenibacillaceae</taxon>
        <taxon>Paenibacillus</taxon>
    </lineage>
</organism>
<comment type="catalytic activity">
    <reaction evidence="3">
        <text>3',5'-cyclic CMP + H2O = CMP + H(+)</text>
        <dbReference type="Rhea" id="RHEA:72675"/>
        <dbReference type="ChEBI" id="CHEBI:15377"/>
        <dbReference type="ChEBI" id="CHEBI:15378"/>
        <dbReference type="ChEBI" id="CHEBI:58003"/>
        <dbReference type="ChEBI" id="CHEBI:60377"/>
    </reaction>
    <physiologicalReaction direction="left-to-right" evidence="3">
        <dbReference type="Rhea" id="RHEA:72676"/>
    </physiologicalReaction>
</comment>
<dbReference type="Gene3D" id="3.60.15.10">
    <property type="entry name" value="Ribonuclease Z/Hydroxyacylglutathione hydrolase-like"/>
    <property type="match status" value="1"/>
</dbReference>
<dbReference type="PANTHER" id="PTHR46018:SF2">
    <property type="entry name" value="ZINC PHOSPHODIESTERASE ELAC PROTEIN 1"/>
    <property type="match status" value="1"/>
</dbReference>
<keyword evidence="2" id="KW-0862">Zinc</keyword>
<evidence type="ECO:0000256" key="3">
    <source>
        <dbReference type="ARBA" id="ARBA00034221"/>
    </source>
</evidence>
<dbReference type="EMBL" id="QUBQ01000001">
    <property type="protein sequence ID" value="REK75560.1"/>
    <property type="molecule type" value="Genomic_DNA"/>
</dbReference>
<evidence type="ECO:0000313" key="8">
    <source>
        <dbReference type="Proteomes" id="UP000261905"/>
    </source>
</evidence>
<keyword evidence="7" id="KW-0378">Hydrolase</keyword>
<dbReference type="GO" id="GO:0042781">
    <property type="term" value="F:3'-tRNA processing endoribonuclease activity"/>
    <property type="evidence" value="ECO:0007669"/>
    <property type="project" value="TreeGrafter"/>
</dbReference>
<evidence type="ECO:0000256" key="1">
    <source>
        <dbReference type="ARBA" id="ARBA00022759"/>
    </source>
</evidence>
<comment type="catalytic activity">
    <reaction evidence="5">
        <text>3',5'-cyclic UMP + H2O = UMP + H(+)</text>
        <dbReference type="Rhea" id="RHEA:70575"/>
        <dbReference type="ChEBI" id="CHEBI:15377"/>
        <dbReference type="ChEBI" id="CHEBI:15378"/>
        <dbReference type="ChEBI" id="CHEBI:57865"/>
        <dbReference type="ChEBI" id="CHEBI:184387"/>
    </reaction>
    <physiologicalReaction direction="left-to-right" evidence="5">
        <dbReference type="Rhea" id="RHEA:70576"/>
    </physiologicalReaction>
</comment>
<dbReference type="GO" id="GO:0046872">
    <property type="term" value="F:metal ion binding"/>
    <property type="evidence" value="ECO:0007669"/>
    <property type="project" value="UniProtKB-KW"/>
</dbReference>
<keyword evidence="8" id="KW-1185">Reference proteome</keyword>
<dbReference type="OrthoDB" id="9802897at2"/>
<dbReference type="PANTHER" id="PTHR46018">
    <property type="entry name" value="ZINC PHOSPHODIESTERASE ELAC PROTEIN 1"/>
    <property type="match status" value="1"/>
</dbReference>
<evidence type="ECO:0000313" key="7">
    <source>
        <dbReference type="EMBL" id="REK75560.1"/>
    </source>
</evidence>
<feature type="domain" description="Metallo-beta-lactamase" evidence="6">
    <location>
        <begin position="21"/>
        <end position="249"/>
    </location>
</feature>
<comment type="caution">
    <text evidence="7">The sequence shown here is derived from an EMBL/GenBank/DDBJ whole genome shotgun (WGS) entry which is preliminary data.</text>
</comment>
<dbReference type="Proteomes" id="UP000261905">
    <property type="component" value="Unassembled WGS sequence"/>
</dbReference>
<protein>
    <submittedName>
        <fullName evidence="7">MBL fold metallo-hydrolase</fullName>
    </submittedName>
</protein>